<reference evidence="1 2" key="1">
    <citation type="submission" date="2021-05" db="EMBL/GenBank/DDBJ databases">
        <title>Croceibacterium sp. LX-88 genome sequence.</title>
        <authorList>
            <person name="Luo X."/>
        </authorList>
    </citation>
    <scope>NUCLEOTIDE SEQUENCE [LARGE SCALE GENOMIC DNA]</scope>
    <source>
        <strain evidence="1 2">LX-88</strain>
    </source>
</reference>
<comment type="caution">
    <text evidence="1">The sequence shown here is derived from an EMBL/GenBank/DDBJ whole genome shotgun (WGS) entry which is preliminary data.</text>
</comment>
<dbReference type="RefSeq" id="WP_214534996.1">
    <property type="nucleotide sequence ID" value="NZ_JAHFVK010000001.1"/>
</dbReference>
<evidence type="ECO:0008006" key="3">
    <source>
        <dbReference type="Google" id="ProtNLM"/>
    </source>
</evidence>
<proteinExistence type="predicted"/>
<keyword evidence="2" id="KW-1185">Reference proteome</keyword>
<protein>
    <recommendedName>
        <fullName evidence="3">Phytoene synthase</fullName>
    </recommendedName>
</protein>
<organism evidence="1 2">
    <name type="scientific">Croceibacterium selenioxidans</name>
    <dbReference type="NCBI Taxonomy" id="2838833"/>
    <lineage>
        <taxon>Bacteria</taxon>
        <taxon>Pseudomonadati</taxon>
        <taxon>Pseudomonadota</taxon>
        <taxon>Alphaproteobacteria</taxon>
        <taxon>Sphingomonadales</taxon>
        <taxon>Erythrobacteraceae</taxon>
        <taxon>Croceibacterium</taxon>
    </lineage>
</organism>
<evidence type="ECO:0000313" key="1">
    <source>
        <dbReference type="EMBL" id="MBT2133673.1"/>
    </source>
</evidence>
<name>A0ABS5W1N3_9SPHN</name>
<gene>
    <name evidence="1" type="ORF">KK137_04935</name>
</gene>
<sequence>MAEEMALLDDLLEPERLAFHYVDGRSRKQWLTILALDRRMATILRSRREPIMAQVRLAWWRETLARDPLHWPQGEPLLEALREWRDPSGLAELASGWEALLSDELSSGVIAEFISGRGAAFTCLARELGVDVTEHARAAAEIWALGDLAAHVSDSAERDRVVGYRTDLSVPRLPRSLRPLAILAGLGAAALRKGGAPLLSGRASALLVLRIGLIGR</sequence>
<dbReference type="EMBL" id="JAHFVK010000001">
    <property type="protein sequence ID" value="MBT2133673.1"/>
    <property type="molecule type" value="Genomic_DNA"/>
</dbReference>
<evidence type="ECO:0000313" key="2">
    <source>
        <dbReference type="Proteomes" id="UP000811255"/>
    </source>
</evidence>
<dbReference type="Proteomes" id="UP000811255">
    <property type="component" value="Unassembled WGS sequence"/>
</dbReference>
<accession>A0ABS5W1N3</accession>